<dbReference type="InterPro" id="IPR045306">
    <property type="entry name" value="SDH-like"/>
</dbReference>
<sequence>MPSEVAISSNGQPKPKSASYAIVKYQLFKQVPLTNISSPKNLSFFLNKPHDVEFAQAPIPQLPTPNHVLVAINYTGICGSDVHYWDHGRIGQFIVQEPMILGHESSATVVEVGDNVTSLKTGDRVAIEPGYPCRYCRNCLAGRYNLCHSMVFAATPPHHGTLTGFWVAPFDFCYKLPQTLSQQEGALIEPLAVSVHIIKQAQLSPGNSIVIMGTGPIGLLCGAVAKAFGASKIIGVDIVQSKLNFAKELGFTHTYLSQRFPAEDNAAAILANSDLEQGADVVIDASGAETSIQTSLHVVKAGGVYVQGGMGKADITFPIMAMCQKEVTVKGSFRYGPGDYELAIELVSSGRVPVKKLISDVVDFHQAEEAFKKVKEGQVVKVLIAGPNEPVQVKRLDALS</sequence>
<protein>
    <recommendedName>
        <fullName evidence="10">L-arabinitol 4-dehydrogenase</fullName>
        <ecNumber evidence="9">1.1.1.12</ecNumber>
    </recommendedName>
</protein>
<dbReference type="EC" id="1.1.1.12" evidence="9"/>
<dbReference type="GO" id="GO:0019568">
    <property type="term" value="P:arabinose catabolic process"/>
    <property type="evidence" value="ECO:0007669"/>
    <property type="project" value="UniProtKB-KW"/>
</dbReference>
<dbReference type="SUPFAM" id="SSF50129">
    <property type="entry name" value="GroES-like"/>
    <property type="match status" value="1"/>
</dbReference>
<gene>
    <name evidence="13" type="ORF">FANTH_6348</name>
</gene>
<dbReference type="EMBL" id="JABEVY010000138">
    <property type="protein sequence ID" value="KAF5247597.1"/>
    <property type="molecule type" value="Genomic_DNA"/>
</dbReference>
<name>A0A8H5E5M7_9HYPO</name>
<dbReference type="SUPFAM" id="SSF51735">
    <property type="entry name" value="NAD(P)-binding Rossmann-fold domains"/>
    <property type="match status" value="1"/>
</dbReference>
<dbReference type="Pfam" id="PF08240">
    <property type="entry name" value="ADH_N"/>
    <property type="match status" value="1"/>
</dbReference>
<dbReference type="GO" id="GO:0003939">
    <property type="term" value="F:L-iditol 2-dehydrogenase (NAD+) activity"/>
    <property type="evidence" value="ECO:0007669"/>
    <property type="project" value="TreeGrafter"/>
</dbReference>
<keyword evidence="6" id="KW-0560">Oxidoreductase</keyword>
<keyword evidence="5" id="KW-0119">Carbohydrate metabolism</keyword>
<keyword evidence="14" id="KW-1185">Reference proteome</keyword>
<comment type="similarity">
    <text evidence="2">Belongs to the zinc-containing alcohol dehydrogenase family.</text>
</comment>
<evidence type="ECO:0000256" key="11">
    <source>
        <dbReference type="ARBA" id="ARBA00049317"/>
    </source>
</evidence>
<accession>A0A8H5E5M7</accession>
<keyword evidence="5" id="KW-0054">Arabinose catabolism</keyword>
<comment type="pathway">
    <text evidence="8">Carbohydrate degradation; L-arabinose degradation via L-arabinitol; D-xylulose 5-phosphate from L-arabinose (fungal route): step 2/5.</text>
</comment>
<comment type="caution">
    <text evidence="13">The sequence shown here is derived from an EMBL/GenBank/DDBJ whole genome shotgun (WGS) entry which is preliminary data.</text>
</comment>
<dbReference type="Gene3D" id="3.40.50.720">
    <property type="entry name" value="NAD(P)-binding Rossmann-like Domain"/>
    <property type="match status" value="1"/>
</dbReference>
<evidence type="ECO:0000256" key="10">
    <source>
        <dbReference type="ARBA" id="ARBA00039783"/>
    </source>
</evidence>
<dbReference type="PANTHER" id="PTHR43161:SF9">
    <property type="entry name" value="SORBITOL DEHYDROGENASE"/>
    <property type="match status" value="1"/>
</dbReference>
<dbReference type="Gene3D" id="3.90.180.10">
    <property type="entry name" value="Medium-chain alcohol dehydrogenases, catalytic domain"/>
    <property type="match status" value="1"/>
</dbReference>
<comment type="cofactor">
    <cofactor evidence="1">
        <name>Zn(2+)</name>
        <dbReference type="ChEBI" id="CHEBI:29105"/>
    </cofactor>
</comment>
<evidence type="ECO:0000256" key="3">
    <source>
        <dbReference type="ARBA" id="ARBA00022723"/>
    </source>
</evidence>
<proteinExistence type="inferred from homology"/>
<dbReference type="GO" id="GO:0006062">
    <property type="term" value="P:sorbitol catabolic process"/>
    <property type="evidence" value="ECO:0007669"/>
    <property type="project" value="TreeGrafter"/>
</dbReference>
<evidence type="ECO:0000313" key="14">
    <source>
        <dbReference type="Proteomes" id="UP000573603"/>
    </source>
</evidence>
<keyword evidence="3" id="KW-0479">Metal-binding</keyword>
<evidence type="ECO:0000256" key="8">
    <source>
        <dbReference type="ARBA" id="ARBA00037881"/>
    </source>
</evidence>
<keyword evidence="4" id="KW-0862">Zinc</keyword>
<evidence type="ECO:0000313" key="13">
    <source>
        <dbReference type="EMBL" id="KAF5247597.1"/>
    </source>
</evidence>
<evidence type="ECO:0000256" key="6">
    <source>
        <dbReference type="ARBA" id="ARBA00023002"/>
    </source>
</evidence>
<dbReference type="InterPro" id="IPR011032">
    <property type="entry name" value="GroES-like_sf"/>
</dbReference>
<dbReference type="GO" id="GO:0046872">
    <property type="term" value="F:metal ion binding"/>
    <property type="evidence" value="ECO:0007669"/>
    <property type="project" value="UniProtKB-KW"/>
</dbReference>
<dbReference type="InterPro" id="IPR020843">
    <property type="entry name" value="ER"/>
</dbReference>
<dbReference type="InterPro" id="IPR013154">
    <property type="entry name" value="ADH-like_N"/>
</dbReference>
<dbReference type="CDD" id="cd05285">
    <property type="entry name" value="sorbitol_DH"/>
    <property type="match status" value="1"/>
</dbReference>
<dbReference type="PANTHER" id="PTHR43161">
    <property type="entry name" value="SORBITOL DEHYDROGENASE"/>
    <property type="match status" value="1"/>
</dbReference>
<dbReference type="InterPro" id="IPR013149">
    <property type="entry name" value="ADH-like_C"/>
</dbReference>
<dbReference type="GO" id="GO:0050019">
    <property type="term" value="F:L-arabinitol 4-dehydrogenase activity"/>
    <property type="evidence" value="ECO:0007669"/>
    <property type="project" value="UniProtKB-EC"/>
</dbReference>
<evidence type="ECO:0000259" key="12">
    <source>
        <dbReference type="SMART" id="SM00829"/>
    </source>
</evidence>
<dbReference type="Proteomes" id="UP000573603">
    <property type="component" value="Unassembled WGS sequence"/>
</dbReference>
<dbReference type="Pfam" id="PF00107">
    <property type="entry name" value="ADH_zinc_N"/>
    <property type="match status" value="1"/>
</dbReference>
<evidence type="ECO:0000256" key="5">
    <source>
        <dbReference type="ARBA" id="ARBA00022935"/>
    </source>
</evidence>
<evidence type="ECO:0000256" key="2">
    <source>
        <dbReference type="ARBA" id="ARBA00008072"/>
    </source>
</evidence>
<evidence type="ECO:0000256" key="1">
    <source>
        <dbReference type="ARBA" id="ARBA00001947"/>
    </source>
</evidence>
<dbReference type="SMART" id="SM00829">
    <property type="entry name" value="PKS_ER"/>
    <property type="match status" value="1"/>
</dbReference>
<evidence type="ECO:0000256" key="4">
    <source>
        <dbReference type="ARBA" id="ARBA00022833"/>
    </source>
</evidence>
<dbReference type="InterPro" id="IPR036291">
    <property type="entry name" value="NAD(P)-bd_dom_sf"/>
</dbReference>
<comment type="catalytic activity">
    <reaction evidence="11">
        <text>L-arabinitol + NAD(+) = L-xylulose + NADH + H(+)</text>
        <dbReference type="Rhea" id="RHEA:16381"/>
        <dbReference type="ChEBI" id="CHEBI:15378"/>
        <dbReference type="ChEBI" id="CHEBI:17399"/>
        <dbReference type="ChEBI" id="CHEBI:18403"/>
        <dbReference type="ChEBI" id="CHEBI:57540"/>
        <dbReference type="ChEBI" id="CHEBI:57945"/>
        <dbReference type="EC" id="1.1.1.12"/>
    </reaction>
</comment>
<keyword evidence="7" id="KW-0520">NAD</keyword>
<feature type="domain" description="Enoyl reductase (ER)" evidence="12">
    <location>
        <begin position="47"/>
        <end position="384"/>
    </location>
</feature>
<evidence type="ECO:0000256" key="7">
    <source>
        <dbReference type="ARBA" id="ARBA00023027"/>
    </source>
</evidence>
<dbReference type="FunFam" id="3.40.50.720:FF:000068">
    <property type="entry name" value="Sorbitol dehydrogenase"/>
    <property type="match status" value="1"/>
</dbReference>
<evidence type="ECO:0000256" key="9">
    <source>
        <dbReference type="ARBA" id="ARBA00038954"/>
    </source>
</evidence>
<organism evidence="13 14">
    <name type="scientific">Fusarium anthophilum</name>
    <dbReference type="NCBI Taxonomy" id="48485"/>
    <lineage>
        <taxon>Eukaryota</taxon>
        <taxon>Fungi</taxon>
        <taxon>Dikarya</taxon>
        <taxon>Ascomycota</taxon>
        <taxon>Pezizomycotina</taxon>
        <taxon>Sordariomycetes</taxon>
        <taxon>Hypocreomycetidae</taxon>
        <taxon>Hypocreales</taxon>
        <taxon>Nectriaceae</taxon>
        <taxon>Fusarium</taxon>
        <taxon>Fusarium fujikuroi species complex</taxon>
    </lineage>
</organism>
<dbReference type="AlphaFoldDB" id="A0A8H5E5M7"/>
<reference evidence="13 14" key="1">
    <citation type="journal article" date="2020" name="BMC Genomics">
        <title>Correction to: Identification and distribution of gene clusters required for synthesis of sphingolipid metabolism inhibitors in diverse species of the filamentous fungus Fusarium.</title>
        <authorList>
            <person name="Kim H.S."/>
            <person name="Lohmar J.M."/>
            <person name="Busman M."/>
            <person name="Brown D.W."/>
            <person name="Naumann T.A."/>
            <person name="Divon H.H."/>
            <person name="Lysoe E."/>
            <person name="Uhlig S."/>
            <person name="Proctor R.H."/>
        </authorList>
    </citation>
    <scope>NUCLEOTIDE SEQUENCE [LARGE SCALE GENOMIC DNA]</scope>
    <source>
        <strain evidence="13 14">NRRL 25214</strain>
    </source>
</reference>